<evidence type="ECO:0000313" key="5">
    <source>
        <dbReference type="Proteomes" id="UP000188354"/>
    </source>
</evidence>
<dbReference type="PROSITE" id="PS00018">
    <property type="entry name" value="EF_HAND_1"/>
    <property type="match status" value="2"/>
</dbReference>
<dbReference type="Gene3D" id="1.10.238.10">
    <property type="entry name" value="EF-hand"/>
    <property type="match status" value="2"/>
</dbReference>
<keyword evidence="5" id="KW-1185">Reference proteome</keyword>
<feature type="domain" description="EF-hand" evidence="3">
    <location>
        <begin position="12"/>
        <end position="47"/>
    </location>
</feature>
<dbReference type="InterPro" id="IPR018247">
    <property type="entry name" value="EF_Hand_1_Ca_BS"/>
</dbReference>
<dbReference type="SUPFAM" id="SSF47473">
    <property type="entry name" value="EF-hand"/>
    <property type="match status" value="1"/>
</dbReference>
<dbReference type="STRING" id="3871.A0A394DB82"/>
<dbReference type="InterPro" id="IPR011992">
    <property type="entry name" value="EF-hand-dom_pair"/>
</dbReference>
<keyword evidence="1" id="KW-0677">Repeat</keyword>
<name>A0A394DB82_LUPAN</name>
<dbReference type="PROSITE" id="PS50222">
    <property type="entry name" value="EF_HAND_2"/>
    <property type="match status" value="3"/>
</dbReference>
<dbReference type="Pfam" id="PF13499">
    <property type="entry name" value="EF-hand_7"/>
    <property type="match status" value="1"/>
</dbReference>
<comment type="caution">
    <text evidence="4">The sequence shown here is derived from an EMBL/GenBank/DDBJ whole genome shotgun (WGS) entry which is preliminary data.</text>
</comment>
<evidence type="ECO:0000256" key="1">
    <source>
        <dbReference type="ARBA" id="ARBA00022737"/>
    </source>
</evidence>
<reference evidence="4 5" key="1">
    <citation type="journal article" date="2017" name="Plant Biotechnol. J.">
        <title>A comprehensive draft genome sequence for lupin (Lupinus angustifolius), an emerging health food: insights into plant-microbe interactions and legume evolution.</title>
        <authorList>
            <person name="Hane J.K."/>
            <person name="Ming Y."/>
            <person name="Kamphuis L.G."/>
            <person name="Nelson M.N."/>
            <person name="Garg G."/>
            <person name="Atkins C.A."/>
            <person name="Bayer P.E."/>
            <person name="Bravo A."/>
            <person name="Bringans S."/>
            <person name="Cannon S."/>
            <person name="Edwards D."/>
            <person name="Foley R."/>
            <person name="Gao L.L."/>
            <person name="Harrison M.J."/>
            <person name="Huang W."/>
            <person name="Hurgobin B."/>
            <person name="Li S."/>
            <person name="Liu C.W."/>
            <person name="McGrath A."/>
            <person name="Morahan G."/>
            <person name="Murray J."/>
            <person name="Weller J."/>
            <person name="Jian J."/>
            <person name="Singh K.B."/>
        </authorList>
    </citation>
    <scope>NUCLEOTIDE SEQUENCE [LARGE SCALE GENOMIC DNA]</scope>
    <source>
        <strain evidence="5">cv. Tanjil</strain>
        <tissue evidence="4">Whole plant</tissue>
    </source>
</reference>
<dbReference type="Gramene" id="OIW20404">
    <property type="protein sequence ID" value="OIW20404"/>
    <property type="gene ID" value="TanjilG_11085"/>
</dbReference>
<dbReference type="AlphaFoldDB" id="A0A394DB82"/>
<dbReference type="SMART" id="SM00054">
    <property type="entry name" value="EFh"/>
    <property type="match status" value="3"/>
</dbReference>
<evidence type="ECO:0000313" key="4">
    <source>
        <dbReference type="EMBL" id="OIW20404.1"/>
    </source>
</evidence>
<organism evidence="4 5">
    <name type="scientific">Lupinus angustifolius</name>
    <name type="common">Narrow-leaved blue lupine</name>
    <dbReference type="NCBI Taxonomy" id="3871"/>
    <lineage>
        <taxon>Eukaryota</taxon>
        <taxon>Viridiplantae</taxon>
        <taxon>Streptophyta</taxon>
        <taxon>Embryophyta</taxon>
        <taxon>Tracheophyta</taxon>
        <taxon>Spermatophyta</taxon>
        <taxon>Magnoliopsida</taxon>
        <taxon>eudicotyledons</taxon>
        <taxon>Gunneridae</taxon>
        <taxon>Pentapetalae</taxon>
        <taxon>rosids</taxon>
        <taxon>fabids</taxon>
        <taxon>Fabales</taxon>
        <taxon>Fabaceae</taxon>
        <taxon>Papilionoideae</taxon>
        <taxon>50 kb inversion clade</taxon>
        <taxon>genistoids sensu lato</taxon>
        <taxon>core genistoids</taxon>
        <taxon>Genisteae</taxon>
        <taxon>Lupinus</taxon>
    </lineage>
</organism>
<sequence length="132" mass="14948">MSKNQKVILDKDQIAELREIFLSFDWKNDGSLTHLELSSLLRSLEFVAVVAAELLPVKSPYSEKQLRKLFRIFDRDGDGFITAVELVHSMAKVGHVLTVIEFTGMIKEADIDIDDDGRISFQEFAQAITYAV</sequence>
<dbReference type="GO" id="GO:0005509">
    <property type="term" value="F:calcium ion binding"/>
    <property type="evidence" value="ECO:0007669"/>
    <property type="project" value="InterPro"/>
</dbReference>
<dbReference type="EMBL" id="MLAU01009153">
    <property type="protein sequence ID" value="OIW20404.1"/>
    <property type="molecule type" value="Genomic_DNA"/>
</dbReference>
<feature type="domain" description="EF-hand" evidence="3">
    <location>
        <begin position="61"/>
        <end position="96"/>
    </location>
</feature>
<dbReference type="FunFam" id="1.10.238.10:FF:000003">
    <property type="entry name" value="Calmodulin A"/>
    <property type="match status" value="1"/>
</dbReference>
<gene>
    <name evidence="4" type="ORF">TanjilG_11085</name>
</gene>
<dbReference type="PANTHER" id="PTHR23050">
    <property type="entry name" value="CALCIUM BINDING PROTEIN"/>
    <property type="match status" value="1"/>
</dbReference>
<protein>
    <recommendedName>
        <fullName evidence="3">EF-hand domain-containing protein</fullName>
    </recommendedName>
</protein>
<evidence type="ECO:0000259" key="3">
    <source>
        <dbReference type="PROSITE" id="PS50222"/>
    </source>
</evidence>
<accession>A0A394DB82</accession>
<dbReference type="InterPro" id="IPR002048">
    <property type="entry name" value="EF_hand_dom"/>
</dbReference>
<evidence type="ECO:0000256" key="2">
    <source>
        <dbReference type="ARBA" id="ARBA00022837"/>
    </source>
</evidence>
<dbReference type="Proteomes" id="UP000188354">
    <property type="component" value="Unassembled WGS sequence"/>
</dbReference>
<feature type="domain" description="EF-hand" evidence="3">
    <location>
        <begin position="109"/>
        <end position="132"/>
    </location>
</feature>
<proteinExistence type="predicted"/>
<dbReference type="CDD" id="cd00051">
    <property type="entry name" value="EFh"/>
    <property type="match status" value="1"/>
</dbReference>
<keyword evidence="2" id="KW-0106">Calcium</keyword>
<dbReference type="InterPro" id="IPR050145">
    <property type="entry name" value="Centrin_CML-like"/>
</dbReference>